<dbReference type="InterPro" id="IPR042258">
    <property type="entry name" value="DGOK_N"/>
</dbReference>
<organism evidence="1 2">
    <name type="scientific">Collimonas arenae</name>
    <dbReference type="NCBI Taxonomy" id="279058"/>
    <lineage>
        <taxon>Bacteria</taxon>
        <taxon>Pseudomonadati</taxon>
        <taxon>Pseudomonadota</taxon>
        <taxon>Betaproteobacteria</taxon>
        <taxon>Burkholderiales</taxon>
        <taxon>Oxalobacteraceae</taxon>
        <taxon>Collimonas</taxon>
    </lineage>
</organism>
<keyword evidence="1" id="KW-0808">Transferase</keyword>
<evidence type="ECO:0000313" key="1">
    <source>
        <dbReference type="EMBL" id="AIY43698.1"/>
    </source>
</evidence>
<dbReference type="STRING" id="279058.LT85_4540"/>
<keyword evidence="2" id="KW-1185">Reference proteome</keyword>
<protein>
    <submittedName>
        <fullName evidence="1">2-dehydro-3-deoxygalactonokinase</fullName>
        <ecNumber evidence="1">2.7.1.58</ecNumber>
    </submittedName>
</protein>
<dbReference type="Pfam" id="PF05035">
    <property type="entry name" value="DGOK"/>
    <property type="match status" value="1"/>
</dbReference>
<dbReference type="GO" id="GO:0008671">
    <property type="term" value="F:2-dehydro-3-deoxygalactonokinase activity"/>
    <property type="evidence" value="ECO:0007669"/>
    <property type="project" value="UniProtKB-EC"/>
</dbReference>
<dbReference type="Gene3D" id="3.30.420.300">
    <property type="entry name" value="2-keto-3-deoxy-galactonokinase, substrate binding domain"/>
    <property type="match status" value="1"/>
</dbReference>
<accession>A0A0A1FG32</accession>
<dbReference type="GO" id="GO:0034194">
    <property type="term" value="P:D-galactonate catabolic process"/>
    <property type="evidence" value="ECO:0007669"/>
    <property type="project" value="InterPro"/>
</dbReference>
<keyword evidence="1" id="KW-0418">Kinase</keyword>
<dbReference type="EMBL" id="CP009962">
    <property type="protein sequence ID" value="AIY43698.1"/>
    <property type="molecule type" value="Genomic_DNA"/>
</dbReference>
<reference evidence="2" key="1">
    <citation type="journal article" date="2014" name="Soil Biol. Biochem.">
        <title>Structure and function of bacterial communities in ageing soils: Insights from the Mendocino ecological staircase.</title>
        <authorList>
            <person name="Uroz S."/>
            <person name="Tech J.J."/>
            <person name="Sawaya N.A."/>
            <person name="Frey-Klett P."/>
            <person name="Leveau J.H.J."/>
        </authorList>
    </citation>
    <scope>NUCLEOTIDE SEQUENCE [LARGE SCALE GENOMIC DNA]</scope>
    <source>
        <strain evidence="2">Cal35</strain>
    </source>
</reference>
<dbReference type="AlphaFoldDB" id="A0A0A1FG32"/>
<evidence type="ECO:0000313" key="2">
    <source>
        <dbReference type="Proteomes" id="UP000030302"/>
    </source>
</evidence>
<dbReference type="Gene3D" id="3.30.420.310">
    <property type="entry name" value="2-keto-3-deoxy-galactonokinase, C-terminal domain"/>
    <property type="match status" value="1"/>
</dbReference>
<proteinExistence type="predicted"/>
<dbReference type="HOGENOM" id="CLU_058005_2_0_4"/>
<name>A0A0A1FG32_9BURK</name>
<dbReference type="InterPro" id="IPR007729">
    <property type="entry name" value="DGOK"/>
</dbReference>
<dbReference type="KEGG" id="care:LT85_4540"/>
<sequence length="339" mass="35947">MTKPLQQTRLIALDWGTSSLRAYRLGADGKRLELRALPWGVMQLPPAGTEPNAGFEAAFEQACGDWLLAEPGTPVIAAGMVGSRQGWSEAAYLEVPIAVAHIGSNLNVVCNRHGQAIHIVPGLIENSLLPNVMRGEETQVIGALSLSGDNATGHAEHILIGLPGTHSKWVHVQHTTAQSELTHFDTFMTGEVYAALCGHTILGRGMEAAAPEVASVWHGFERGLQVAGTAAGAAGVLSTIFSTRTLGLTGVLDGAGQREYLSGLLIGHEIAALKTLLQNQGRLPDRVMLVGEDGLCQRYANGLHAYGFAGIEIVQQATERGLWQLALSAGLLPHTERTN</sequence>
<dbReference type="RefSeq" id="WP_038493394.1">
    <property type="nucleotide sequence ID" value="NZ_CP009962.1"/>
</dbReference>
<dbReference type="EC" id="2.7.1.58" evidence="1"/>
<gene>
    <name evidence="1" type="ORF">LT85_4540</name>
</gene>
<dbReference type="InterPro" id="IPR042257">
    <property type="entry name" value="DGOK_C"/>
</dbReference>
<dbReference type="OrthoDB" id="256574at2"/>
<dbReference type="Proteomes" id="UP000030302">
    <property type="component" value="Chromosome"/>
</dbReference>